<evidence type="ECO:0000256" key="1">
    <source>
        <dbReference type="ARBA" id="ARBA00004572"/>
    </source>
</evidence>
<dbReference type="SMART" id="SM00382">
    <property type="entry name" value="AAA"/>
    <property type="match status" value="1"/>
</dbReference>
<keyword evidence="2" id="KW-0547">Nucleotide-binding</keyword>
<dbReference type="GO" id="GO:0005741">
    <property type="term" value="C:mitochondrial outer membrane"/>
    <property type="evidence" value="ECO:0007669"/>
    <property type="project" value="UniProtKB-SubCell"/>
</dbReference>
<dbReference type="GO" id="GO:0140570">
    <property type="term" value="P:extraction of mislocalized protein from mitochondrial outer membrane"/>
    <property type="evidence" value="ECO:0007669"/>
    <property type="project" value="TreeGrafter"/>
</dbReference>
<keyword evidence="7" id="KW-1133">Transmembrane helix</keyword>
<dbReference type="GO" id="GO:0005524">
    <property type="term" value="F:ATP binding"/>
    <property type="evidence" value="ECO:0007669"/>
    <property type="project" value="UniProtKB-KW"/>
</dbReference>
<keyword evidence="5" id="KW-0496">Mitochondrion</keyword>
<evidence type="ECO:0000256" key="4">
    <source>
        <dbReference type="ARBA" id="ARBA00022840"/>
    </source>
</evidence>
<name>A0A8D8Y616_9HEMI</name>
<dbReference type="InterPro" id="IPR051701">
    <property type="entry name" value="Mito_OM_Translocase_MSP1"/>
</dbReference>
<evidence type="ECO:0000313" key="9">
    <source>
        <dbReference type="EMBL" id="CAG6721997.1"/>
    </source>
</evidence>
<evidence type="ECO:0000256" key="3">
    <source>
        <dbReference type="ARBA" id="ARBA00022787"/>
    </source>
</evidence>
<feature type="transmembrane region" description="Helical" evidence="7">
    <location>
        <begin position="21"/>
        <end position="40"/>
    </location>
</feature>
<feature type="transmembrane region" description="Helical" evidence="7">
    <location>
        <begin position="68"/>
        <end position="90"/>
    </location>
</feature>
<dbReference type="PANTHER" id="PTHR45644">
    <property type="entry name" value="AAA ATPASE, PUTATIVE (AFU_ORTHOLOGUE AFUA_2G12920)-RELATED-RELATED"/>
    <property type="match status" value="1"/>
</dbReference>
<keyword evidence="7" id="KW-0812">Transmembrane</keyword>
<dbReference type="InterPro" id="IPR041569">
    <property type="entry name" value="AAA_lid_3"/>
</dbReference>
<dbReference type="InterPro" id="IPR027417">
    <property type="entry name" value="P-loop_NTPase"/>
</dbReference>
<evidence type="ECO:0000256" key="6">
    <source>
        <dbReference type="SAM" id="MobiDB-lite"/>
    </source>
</evidence>
<dbReference type="FunFam" id="3.40.50.300:FF:000538">
    <property type="entry name" value="ATPase family AAA domain-containing protein 1"/>
    <property type="match status" value="1"/>
</dbReference>
<evidence type="ECO:0000256" key="2">
    <source>
        <dbReference type="ARBA" id="ARBA00022741"/>
    </source>
</evidence>
<dbReference type="Gene3D" id="1.10.8.60">
    <property type="match status" value="1"/>
</dbReference>
<keyword evidence="7" id="KW-0472">Membrane</keyword>
<feature type="compositionally biased region" description="Polar residues" evidence="6">
    <location>
        <begin position="403"/>
        <end position="423"/>
    </location>
</feature>
<dbReference type="Pfam" id="PF17862">
    <property type="entry name" value="AAA_lid_3"/>
    <property type="match status" value="1"/>
</dbReference>
<organism evidence="9">
    <name type="scientific">Cacopsylla melanoneura</name>
    <dbReference type="NCBI Taxonomy" id="428564"/>
    <lineage>
        <taxon>Eukaryota</taxon>
        <taxon>Metazoa</taxon>
        <taxon>Ecdysozoa</taxon>
        <taxon>Arthropoda</taxon>
        <taxon>Hexapoda</taxon>
        <taxon>Insecta</taxon>
        <taxon>Pterygota</taxon>
        <taxon>Neoptera</taxon>
        <taxon>Paraneoptera</taxon>
        <taxon>Hemiptera</taxon>
        <taxon>Sternorrhyncha</taxon>
        <taxon>Psylloidea</taxon>
        <taxon>Psyllidae</taxon>
        <taxon>Psyllinae</taxon>
        <taxon>Cacopsylla</taxon>
    </lineage>
</organism>
<dbReference type="GO" id="GO:0016887">
    <property type="term" value="F:ATP hydrolysis activity"/>
    <property type="evidence" value="ECO:0007669"/>
    <property type="project" value="InterPro"/>
</dbReference>
<dbReference type="PANTHER" id="PTHR45644:SF3">
    <property type="entry name" value="FI08533P-RELATED"/>
    <property type="match status" value="1"/>
</dbReference>
<feature type="region of interest" description="Disordered" evidence="6">
    <location>
        <begin position="399"/>
        <end position="423"/>
    </location>
</feature>
<dbReference type="InterPro" id="IPR003593">
    <property type="entry name" value="AAA+_ATPase"/>
</dbReference>
<dbReference type="AlphaFoldDB" id="A0A8D8Y616"/>
<dbReference type="CDD" id="cd19520">
    <property type="entry name" value="RecA-like_ATAD1"/>
    <property type="match status" value="1"/>
</dbReference>
<keyword evidence="4" id="KW-0067">ATP-binding</keyword>
<dbReference type="SUPFAM" id="SSF52540">
    <property type="entry name" value="P-loop containing nucleoside triphosphate hydrolases"/>
    <property type="match status" value="1"/>
</dbReference>
<dbReference type="EMBL" id="HBUF01363051">
    <property type="protein sequence ID" value="CAG6721997.1"/>
    <property type="molecule type" value="Transcribed_RNA"/>
</dbReference>
<reference evidence="9" key="1">
    <citation type="submission" date="2021-05" db="EMBL/GenBank/DDBJ databases">
        <authorList>
            <person name="Alioto T."/>
            <person name="Alioto T."/>
            <person name="Gomez Garrido J."/>
        </authorList>
    </citation>
    <scope>NUCLEOTIDE SEQUENCE</scope>
</reference>
<dbReference type="Gene3D" id="3.40.50.300">
    <property type="entry name" value="P-loop containing nucleotide triphosphate hydrolases"/>
    <property type="match status" value="1"/>
</dbReference>
<proteinExistence type="predicted"/>
<evidence type="ECO:0000256" key="7">
    <source>
        <dbReference type="SAM" id="Phobius"/>
    </source>
</evidence>
<comment type="subcellular location">
    <subcellularLocation>
        <location evidence="1">Mitochondrion outer membrane</location>
        <topology evidence="1">Single-pass membrane protein</topology>
    </subcellularLocation>
</comment>
<protein>
    <submittedName>
        <fullName evidence="9">ATPase family AAA domain-containing protein 1</fullName>
    </submittedName>
</protein>
<keyword evidence="3" id="KW-1000">Mitochondrion outer membrane</keyword>
<accession>A0A8D8Y616</accession>
<dbReference type="InterPro" id="IPR003959">
    <property type="entry name" value="ATPase_AAA_core"/>
</dbReference>
<sequence>MSGKKHRCDAETEFVIPIPECLFNIILMTLFIMNQLYFSIQYGIDEAIQYCNKPVLDSGPNPLKSNEIIMNAIKIGVVAVSSFYFFRMVINEMDPTKKQKKELKALAMKKLKTLQIKMDSFTDHEMSIASHLVDPDDITVSWQQIAGLDNIIKDLKQTVLFPITHKAMFANSKITKPPKGILLYGPPGCGKTMIAKAAAKEAGMKFINLDISLLTDKWYGESQKLVAATFSIAGKIQPCIIFIDEIDSFLRARSSTDHEATAMMKAQFMSLWDGLATDNECVSIVMGATNRPNDLDPAILRRMPKRYAINLPNVEQRKTILQLYLTNERVSKNINYEELADKTDGFSGSDLQELCRTASFRRINPDFIKKCDEASASSGSKSLELPEISMQDLEITIEETRKTSLGTRPRMQTSNSIANESDA</sequence>
<evidence type="ECO:0000256" key="5">
    <source>
        <dbReference type="ARBA" id="ARBA00023128"/>
    </source>
</evidence>
<feature type="domain" description="AAA+ ATPase" evidence="8">
    <location>
        <begin position="177"/>
        <end position="315"/>
    </location>
</feature>
<evidence type="ECO:0000259" key="8">
    <source>
        <dbReference type="SMART" id="SM00382"/>
    </source>
</evidence>
<dbReference type="Pfam" id="PF00004">
    <property type="entry name" value="AAA"/>
    <property type="match status" value="1"/>
</dbReference>